<keyword evidence="5" id="KW-0106">Calcium</keyword>
<keyword evidence="6" id="KW-0281">Fimbrium</keyword>
<evidence type="ECO:0008006" key="11">
    <source>
        <dbReference type="Google" id="ProtNLM"/>
    </source>
</evidence>
<organism evidence="9 10">
    <name type="scientific">Desulfoluna limicola</name>
    <dbReference type="NCBI Taxonomy" id="2810562"/>
    <lineage>
        <taxon>Bacteria</taxon>
        <taxon>Pseudomonadati</taxon>
        <taxon>Thermodesulfobacteriota</taxon>
        <taxon>Desulfobacteria</taxon>
        <taxon>Desulfobacterales</taxon>
        <taxon>Desulfolunaceae</taxon>
        <taxon>Desulfoluna</taxon>
    </lineage>
</organism>
<dbReference type="Pfam" id="PF17851">
    <property type="entry name" value="GH43_C2"/>
    <property type="match status" value="1"/>
</dbReference>
<evidence type="ECO:0000256" key="1">
    <source>
        <dbReference type="ARBA" id="ARBA00004561"/>
    </source>
</evidence>
<dbReference type="SUPFAM" id="SSF49899">
    <property type="entry name" value="Concanavalin A-like lectins/glucanases"/>
    <property type="match status" value="1"/>
</dbReference>
<dbReference type="Gene3D" id="2.60.120.200">
    <property type="match status" value="1"/>
</dbReference>
<keyword evidence="3" id="KW-1029">Fimbrium biogenesis</keyword>
<evidence type="ECO:0000313" key="10">
    <source>
        <dbReference type="Proteomes" id="UP001320148"/>
    </source>
</evidence>
<evidence type="ECO:0000256" key="2">
    <source>
        <dbReference type="ARBA" id="ARBA00008387"/>
    </source>
</evidence>
<dbReference type="SMART" id="SM00564">
    <property type="entry name" value="PQQ"/>
    <property type="match status" value="1"/>
</dbReference>
<evidence type="ECO:0000313" key="9">
    <source>
        <dbReference type="EMBL" id="BCS97156.1"/>
    </source>
</evidence>
<dbReference type="Gene3D" id="2.40.10.480">
    <property type="match status" value="1"/>
</dbReference>
<dbReference type="RefSeq" id="WP_236888578.1">
    <property type="nucleotide sequence ID" value="NZ_AP024488.1"/>
</dbReference>
<comment type="subcellular location">
    <subcellularLocation>
        <location evidence="1">Fimbrium</location>
    </subcellularLocation>
</comment>
<dbReference type="Proteomes" id="UP001320148">
    <property type="component" value="Chromosome"/>
</dbReference>
<feature type="domain" description="PilY1 beta-propeller" evidence="7">
    <location>
        <begin position="999"/>
        <end position="1292"/>
    </location>
</feature>
<evidence type="ECO:0000259" key="8">
    <source>
        <dbReference type="Pfam" id="PF17851"/>
    </source>
</evidence>
<keyword evidence="10" id="KW-1185">Reference proteome</keyword>
<evidence type="ECO:0000256" key="6">
    <source>
        <dbReference type="ARBA" id="ARBA00023263"/>
    </source>
</evidence>
<sequence>MGHHVHPTRAAVWSLHGVQRFGGLVLLCLLSFWLFASTPAAHAVTLPFNDNFNGSLKADWDDYNQIHWASNLFTSSYHEIRGNTLVIEAGGYLPVANFYTVYLDAVSNDFTATVQLTSLDSTDTGTKAGIIVQHDLANDSNNKAHIQVAASHNTGYLMLLDDDGDLTADASFTVPASLGTPKVWLRLVRSGNTFTGLYSTDGSAWAAIGSVNSTQAAADVDVGLFGNSGDIFDSSTARFDSFTLTGSAAAFIYYEDSDSDTYGNPSASIVSSSGTPPSGYVTDNTDCDDTDANTHPGAAEICDGKDNNCDGTIDEGQATTTFYRDADGDGYGTIIDTHQGCSPNAGYVATPGDCNDNNALINPAAADICENNIDEDCTGGDAACSSDTICDPISNTPLSITIGGSPAIIMFLLDDSGSMEWSVMCDEDEGRFNGLSEYTENYSRPRWKSQYHGYNRIYYDPNTTYEPWPKSASNTFSDATFTSVPKHPLNFFSNALKNENRGSNTITLERTFDTYGATTVTFGHYYVVSTTDSKPYLIDLGINNTGPTYYSVTQSLGDADDNYRTVQSLTKLTTGIPADVAISGTFAEARGNFANWFTYHRTRETSTKAALGFSLQELSGVKAGIHTFNRSVVKAASLISTRADVETLLDSVYQVDRDGYTPMRLALEDVGQYFDADDGNDGGIGPNPFDLSADGGNCQQAFTILMTDGYGNGGAPSVGNADADNNTKWDGPEFYGKNSNRLPDVAMHYYERDLASKLADEVPLQDAVYEGPHQHMVTYSVSFGVQGYYDQDDPKWINCPPPPTDPTTPIDCPDWLSGGTNEAKVDELWHAAANGRGQYINTGTPQELADAINTVLNDITRRIGTAASVAVSSEKLDTGLVIYQGFFDSGDWSGNLEAYDVSPSGVVDLTPKWSAKTKLNAANWNTGRQILTTKDTTASAVAFRHANLSADQQAHITDNQLKYIRGDATYEEDNGGTFRDRNSKLGDITHSSPILHDGVVYVGANDGMFHAFDADTGEELFAYVPTFAYSNLSEYTSPNYVHKFYADGTGTAKTVTTVSGSQDWLVSGLRKGGRGLFGINVTDPEDIKENALPTIWEYPTKAAPDDDMGYTYGEVTIAEGNDTSAGGQLIFAANGYDSPNGHAVLLILKLDGTLFKKIDTGVGSSTPGNCNGLSDPLVVDIDDDGKADTVYAGDLLGNLWTFDISDPSKANWDVAYKTGTDSKPLFTARNSSGQVQPITSKPSAMFHCDPTKKGTIVVFGTGRMLSEADLANTNVQTIYGIWDWQAEWTAQGIGTTTPYHMGTFNTPSGTPAVRTLSNIDGNGLFPASVDLTLLQQTEVSSTDDWRYTSNNTINWFSPEIWEAVKGTGTPYAGGVHIGWYLNLPDTKERVITKTQIRDGKAYIVSIIPVPAPCASGGTTVGSILSACNGGQLQDPQWDTNNDGVVDSNDNSASGKKFDDDIYYAPAIIEDKLFFTKDRVEETTEETSGLFYWRIRE</sequence>
<name>A0ABN6F669_9BACT</name>
<evidence type="ECO:0000256" key="4">
    <source>
        <dbReference type="ARBA" id="ARBA00022723"/>
    </source>
</evidence>
<keyword evidence="4" id="KW-0479">Metal-binding</keyword>
<dbReference type="InterPro" id="IPR011047">
    <property type="entry name" value="Quinoprotein_ADH-like_sf"/>
</dbReference>
<dbReference type="EMBL" id="AP024488">
    <property type="protein sequence ID" value="BCS97156.1"/>
    <property type="molecule type" value="Genomic_DNA"/>
</dbReference>
<dbReference type="InterPro" id="IPR018391">
    <property type="entry name" value="PQQ_b-propeller_rpt"/>
</dbReference>
<dbReference type="InterPro" id="IPR041542">
    <property type="entry name" value="GH43_C2"/>
</dbReference>
<dbReference type="Pfam" id="PF11617">
    <property type="entry name" value="Cu-binding_MopE"/>
    <property type="match status" value="2"/>
</dbReference>
<dbReference type="Gene3D" id="3.40.50.410">
    <property type="entry name" value="von Willebrand factor, type A domain"/>
    <property type="match status" value="1"/>
</dbReference>
<evidence type="ECO:0000259" key="7">
    <source>
        <dbReference type="Pfam" id="PF05567"/>
    </source>
</evidence>
<dbReference type="InterPro" id="IPR013320">
    <property type="entry name" value="ConA-like_dom_sf"/>
</dbReference>
<gene>
    <name evidence="9" type="ORF">DSLASN_27880</name>
</gene>
<proteinExistence type="inferred from homology"/>
<protein>
    <recommendedName>
        <fullName evidence="11">PilC beta-propeller domain-containing protein</fullName>
    </recommendedName>
</protein>
<dbReference type="Pfam" id="PF05567">
    <property type="entry name" value="T4P_PilY1"/>
    <property type="match status" value="1"/>
</dbReference>
<dbReference type="InterPro" id="IPR036465">
    <property type="entry name" value="vWFA_dom_sf"/>
</dbReference>
<comment type="similarity">
    <text evidence="2">Belongs to the PilY1 family.</text>
</comment>
<evidence type="ECO:0000256" key="3">
    <source>
        <dbReference type="ARBA" id="ARBA00022558"/>
    </source>
</evidence>
<dbReference type="InterPro" id="IPR008707">
    <property type="entry name" value="B-propeller_PilY1"/>
</dbReference>
<feature type="domain" description="Beta-xylosidase C-terminal Concanavalin A-like" evidence="8">
    <location>
        <begin position="108"/>
        <end position="243"/>
    </location>
</feature>
<evidence type="ECO:0000256" key="5">
    <source>
        <dbReference type="ARBA" id="ARBA00022837"/>
    </source>
</evidence>
<accession>A0ABN6F669</accession>
<dbReference type="SUPFAM" id="SSF50998">
    <property type="entry name" value="Quinoprotein alcohol dehydrogenase-like"/>
    <property type="match status" value="1"/>
</dbReference>
<dbReference type="InterPro" id="IPR021655">
    <property type="entry name" value="Put_metal-bd"/>
</dbReference>
<reference evidence="9 10" key="1">
    <citation type="submission" date="2021-02" db="EMBL/GenBank/DDBJ databases">
        <title>Complete genome of Desulfoluna sp. strain ASN36.</title>
        <authorList>
            <person name="Takahashi A."/>
            <person name="Kojima H."/>
            <person name="Fukui M."/>
        </authorList>
    </citation>
    <scope>NUCLEOTIDE SEQUENCE [LARGE SCALE GENOMIC DNA]</scope>
    <source>
        <strain evidence="9 10">ASN36</strain>
    </source>
</reference>